<accession>A0A212K6T9</accession>
<name>A0A212K6T9_9PROT</name>
<dbReference type="Pfam" id="PF02653">
    <property type="entry name" value="BPD_transp_2"/>
    <property type="match status" value="1"/>
</dbReference>
<proteinExistence type="predicted"/>
<evidence type="ECO:0000256" key="1">
    <source>
        <dbReference type="ARBA" id="ARBA00004651"/>
    </source>
</evidence>
<gene>
    <name evidence="7" type="primary">tsgC</name>
    <name evidence="7" type="ORF">KL86APRO_12241</name>
</gene>
<evidence type="ECO:0000256" key="3">
    <source>
        <dbReference type="ARBA" id="ARBA00022692"/>
    </source>
</evidence>
<keyword evidence="3 6" id="KW-0812">Transmembrane</keyword>
<dbReference type="GO" id="GO:0005886">
    <property type="term" value="C:plasma membrane"/>
    <property type="evidence" value="ECO:0007669"/>
    <property type="project" value="UniProtKB-SubCell"/>
</dbReference>
<keyword evidence="5 6" id="KW-0472">Membrane</keyword>
<feature type="transmembrane region" description="Helical" evidence="6">
    <location>
        <begin position="264"/>
        <end position="288"/>
    </location>
</feature>
<reference evidence="7" key="1">
    <citation type="submission" date="2016-04" db="EMBL/GenBank/DDBJ databases">
        <authorList>
            <person name="Evans L.H."/>
            <person name="Alamgir A."/>
            <person name="Owens N."/>
            <person name="Weber N.D."/>
            <person name="Virtaneva K."/>
            <person name="Barbian K."/>
            <person name="Babar A."/>
            <person name="Rosenke K."/>
        </authorList>
    </citation>
    <scope>NUCLEOTIDE SEQUENCE</scope>
    <source>
        <strain evidence="7">86</strain>
    </source>
</reference>
<feature type="transmembrane region" description="Helical" evidence="6">
    <location>
        <begin position="146"/>
        <end position="163"/>
    </location>
</feature>
<evidence type="ECO:0000313" key="7">
    <source>
        <dbReference type="EMBL" id="SBW07424.1"/>
    </source>
</evidence>
<evidence type="ECO:0000256" key="4">
    <source>
        <dbReference type="ARBA" id="ARBA00022989"/>
    </source>
</evidence>
<feature type="transmembrane region" description="Helical" evidence="6">
    <location>
        <begin position="99"/>
        <end position="126"/>
    </location>
</feature>
<feature type="transmembrane region" description="Helical" evidence="6">
    <location>
        <begin position="38"/>
        <end position="58"/>
    </location>
</feature>
<dbReference type="CDD" id="cd06580">
    <property type="entry name" value="TM_PBP1_transp_TpRbsC_like"/>
    <property type="match status" value="1"/>
</dbReference>
<feature type="transmembrane region" description="Helical" evidence="6">
    <location>
        <begin position="64"/>
        <end position="87"/>
    </location>
</feature>
<dbReference type="InterPro" id="IPR001851">
    <property type="entry name" value="ABC_transp_permease"/>
</dbReference>
<comment type="subcellular location">
    <subcellularLocation>
        <location evidence="1">Cell membrane</location>
        <topology evidence="1">Multi-pass membrane protein</topology>
    </subcellularLocation>
</comment>
<sequence>MSEAELATLAAILAAMIRAATPLVFAALGELVTERAGVLNLGLEGMMLMGAVSAFGAAHTGAGYAAAMAAGALAGVGMSLLFAFLALGLRANQVACGLALSIFGVGLSAFVGKSLVGTPIAALPAIPLPLLSDIPVLGPALFSHDILVYASILAVPAISWFLFRTRAGLILRAVGENHDAAHDIGYGVLKVRTLAVMFGGAMAGLAGAYLSLAYTPMWVENMSSGRGWIALALVVFATWVPSRALLGAYLFGGVTILQLHAQNWGLPVSSQILAMLPYLATIVVLVLISRDETKIKLNAPACLGKVFHSGR</sequence>
<evidence type="ECO:0000256" key="2">
    <source>
        <dbReference type="ARBA" id="ARBA00022475"/>
    </source>
</evidence>
<dbReference type="PANTHER" id="PTHR43370:SF2">
    <property type="entry name" value="ABC TRANSPORTER PERMEASE PROTEIN"/>
    <property type="match status" value="1"/>
</dbReference>
<keyword evidence="4 6" id="KW-1133">Transmembrane helix</keyword>
<feature type="transmembrane region" description="Helical" evidence="6">
    <location>
        <begin position="6"/>
        <end position="26"/>
    </location>
</feature>
<dbReference type="PANTHER" id="PTHR43370">
    <property type="entry name" value="SUGAR ABC TRANSPORTER INTEGRAL MEMBRANE PROTEIN-RELATED"/>
    <property type="match status" value="1"/>
</dbReference>
<evidence type="ECO:0000256" key="5">
    <source>
        <dbReference type="ARBA" id="ARBA00023136"/>
    </source>
</evidence>
<dbReference type="AlphaFoldDB" id="A0A212K6T9"/>
<dbReference type="GO" id="GO:0022857">
    <property type="term" value="F:transmembrane transporter activity"/>
    <property type="evidence" value="ECO:0007669"/>
    <property type="project" value="InterPro"/>
</dbReference>
<feature type="transmembrane region" description="Helical" evidence="6">
    <location>
        <begin position="194"/>
        <end position="215"/>
    </location>
</feature>
<evidence type="ECO:0000256" key="6">
    <source>
        <dbReference type="SAM" id="Phobius"/>
    </source>
</evidence>
<protein>
    <submittedName>
        <fullName evidence="7">Putative glucose ABC transporter permease protein TsgC13</fullName>
    </submittedName>
</protein>
<organism evidence="7">
    <name type="scientific">uncultured Alphaproteobacteria bacterium</name>
    <dbReference type="NCBI Taxonomy" id="91750"/>
    <lineage>
        <taxon>Bacteria</taxon>
        <taxon>Pseudomonadati</taxon>
        <taxon>Pseudomonadota</taxon>
        <taxon>Alphaproteobacteria</taxon>
        <taxon>environmental samples</taxon>
    </lineage>
</organism>
<keyword evidence="2" id="KW-1003">Cell membrane</keyword>
<dbReference type="EMBL" id="FLUO01000001">
    <property type="protein sequence ID" value="SBW07424.1"/>
    <property type="molecule type" value="Genomic_DNA"/>
</dbReference>
<feature type="transmembrane region" description="Helical" evidence="6">
    <location>
        <begin position="227"/>
        <end position="252"/>
    </location>
</feature>